<dbReference type="EMBL" id="UYJE01000423">
    <property type="protein sequence ID" value="VDH93073.1"/>
    <property type="molecule type" value="Genomic_DNA"/>
</dbReference>
<dbReference type="InterPro" id="IPR049012">
    <property type="entry name" value="Mutator_transp_dom"/>
</dbReference>
<reference evidence="2" key="1">
    <citation type="submission" date="2018-11" db="EMBL/GenBank/DDBJ databases">
        <authorList>
            <person name="Alioto T."/>
            <person name="Alioto T."/>
        </authorList>
    </citation>
    <scope>NUCLEOTIDE SEQUENCE</scope>
</reference>
<dbReference type="Proteomes" id="UP000596742">
    <property type="component" value="Unassembled WGS sequence"/>
</dbReference>
<accession>A0A8B6BP58</accession>
<feature type="domain" description="Mutator-like transposase" evidence="1">
    <location>
        <begin position="156"/>
        <end position="312"/>
    </location>
</feature>
<dbReference type="OrthoDB" id="6122456at2759"/>
<protein>
    <recommendedName>
        <fullName evidence="1">Mutator-like transposase domain-containing protein</fullName>
    </recommendedName>
</protein>
<evidence type="ECO:0000313" key="2">
    <source>
        <dbReference type="EMBL" id="VDH93073.1"/>
    </source>
</evidence>
<name>A0A8B6BP58_MYTGA</name>
<evidence type="ECO:0000259" key="1">
    <source>
        <dbReference type="Pfam" id="PF20700"/>
    </source>
</evidence>
<comment type="caution">
    <text evidence="2">The sequence shown here is derived from an EMBL/GenBank/DDBJ whole genome shotgun (WGS) entry which is preliminary data.</text>
</comment>
<keyword evidence="3" id="KW-1185">Reference proteome</keyword>
<sequence>MLKRSCDCCAIGVRRSQMTRDFTKFHVVELHRCVVGSCLPGLKDVLGVDVLPVIVSLRKFGFNEEFNSISTSRLWIPILQFKKKSFEVTVLTSDQNNSKTTEYKTSLKTPWNAKQTVSGENTAYVENQDKISGINDVQSKFDFEALICYVVIGGFISWDLSAEQQRGAAWREKASCNECSYHSKMFNLYNGVIAKKRGRRTAAINLSIQVALNHIAISTTGLQKLFLGSNIPAPSTSSMQHSANVVSEIIEEYNQKDLVQKRKLIKEINILRGDNPNIINIQADGMYNNPIYSGMGKTPFQPATQCTYNMLENNTL</sequence>
<dbReference type="Pfam" id="PF20700">
    <property type="entry name" value="Mutator"/>
    <property type="match status" value="1"/>
</dbReference>
<evidence type="ECO:0000313" key="3">
    <source>
        <dbReference type="Proteomes" id="UP000596742"/>
    </source>
</evidence>
<proteinExistence type="predicted"/>
<gene>
    <name evidence="2" type="ORF">MGAL_10B051474</name>
</gene>
<dbReference type="AlphaFoldDB" id="A0A8B6BP58"/>
<organism evidence="2 3">
    <name type="scientific">Mytilus galloprovincialis</name>
    <name type="common">Mediterranean mussel</name>
    <dbReference type="NCBI Taxonomy" id="29158"/>
    <lineage>
        <taxon>Eukaryota</taxon>
        <taxon>Metazoa</taxon>
        <taxon>Spiralia</taxon>
        <taxon>Lophotrochozoa</taxon>
        <taxon>Mollusca</taxon>
        <taxon>Bivalvia</taxon>
        <taxon>Autobranchia</taxon>
        <taxon>Pteriomorphia</taxon>
        <taxon>Mytilida</taxon>
        <taxon>Mytiloidea</taxon>
        <taxon>Mytilidae</taxon>
        <taxon>Mytilinae</taxon>
        <taxon>Mytilus</taxon>
    </lineage>
</organism>